<evidence type="ECO:0000256" key="1">
    <source>
        <dbReference type="SAM" id="MobiDB-lite"/>
    </source>
</evidence>
<feature type="compositionally biased region" description="Gly residues" evidence="1">
    <location>
        <begin position="462"/>
        <end position="478"/>
    </location>
</feature>
<sequence>MPAVDVAMERSLRRGFLDLFVATLRPALERRDIQGGISDVKTAFSSWDNCMQATYCKGSRRKYLDEPYIPPNHGYKSQEPMHAGFAGPTVPAAAKAPDFPQYASFDVGGKKNEDALPQMPSWDGAERKKVLVEEEEAVEMNALKKPEAGAATGAAAGAAAIGGAAGAISPNGARSPVNRSPYGPPDAAGPGSNGYFAASALDNDPYSQGAPAYNQPGNAYGEHDQGYGMAGAAMGPGRRTPHTYNNGGYNDGYNDRYNNAGYGQGQDYSDPARQGSYDTYGAGRQQPYDRYDNHNAADPYSNTQDNYNAASQGYGIARHQTPHEMDTPGQYGGYGADSRRSPAPQGQYGDYNTSARRSPAPQGQYDNYNTSARRSPAPQGQQPPYGSGYSRQSPAPQGDYNNNTNNNSRGYGASRAPPQRQYSSNVNANNDMTPSSAAGGPAALRNEGGFDFTSGYSRPPTAGGGGGGAGNGAGGGGYRQPSPPADTGAAGGSAYPGYKPYTPAA</sequence>
<feature type="region of interest" description="Disordered" evidence="1">
    <location>
        <begin position="241"/>
        <end position="505"/>
    </location>
</feature>
<evidence type="ECO:0000313" key="3">
    <source>
        <dbReference type="Proteomes" id="UP001197093"/>
    </source>
</evidence>
<evidence type="ECO:0008006" key="4">
    <source>
        <dbReference type="Google" id="ProtNLM"/>
    </source>
</evidence>
<protein>
    <recommendedName>
        <fullName evidence="4">Fibroin-3</fullName>
    </recommendedName>
</protein>
<dbReference type="PANTHER" id="PTHR40018">
    <property type="entry name" value="[PSI+] INDUCTION PROTEIN 2"/>
    <property type="match status" value="1"/>
</dbReference>
<dbReference type="GO" id="GO:0005935">
    <property type="term" value="C:cellular bud neck"/>
    <property type="evidence" value="ECO:0007669"/>
    <property type="project" value="TreeGrafter"/>
</dbReference>
<keyword evidence="3" id="KW-1185">Reference proteome</keyword>
<dbReference type="PANTHER" id="PTHR40018:SF1">
    <property type="entry name" value="[PSI+] INDUCTION PROTEIN 2"/>
    <property type="match status" value="1"/>
</dbReference>
<accession>A0AAD4I470</accession>
<feature type="compositionally biased region" description="Low complexity" evidence="1">
    <location>
        <begin position="244"/>
        <end position="261"/>
    </location>
</feature>
<organism evidence="2 3">
    <name type="scientific">Staphylotrichum longicolle</name>
    <dbReference type="NCBI Taxonomy" id="669026"/>
    <lineage>
        <taxon>Eukaryota</taxon>
        <taxon>Fungi</taxon>
        <taxon>Dikarya</taxon>
        <taxon>Ascomycota</taxon>
        <taxon>Pezizomycotina</taxon>
        <taxon>Sordariomycetes</taxon>
        <taxon>Sordariomycetidae</taxon>
        <taxon>Sordariales</taxon>
        <taxon>Chaetomiaceae</taxon>
        <taxon>Staphylotrichum</taxon>
    </lineage>
</organism>
<gene>
    <name evidence="2" type="ORF">NEMBOFW57_003010</name>
</gene>
<feature type="compositionally biased region" description="Polar residues" evidence="1">
    <location>
        <begin position="300"/>
        <end position="311"/>
    </location>
</feature>
<name>A0AAD4I470_9PEZI</name>
<feature type="region of interest" description="Disordered" evidence="1">
    <location>
        <begin position="175"/>
        <end position="221"/>
    </location>
</feature>
<dbReference type="GO" id="GO:0005886">
    <property type="term" value="C:plasma membrane"/>
    <property type="evidence" value="ECO:0007669"/>
    <property type="project" value="TreeGrafter"/>
</dbReference>
<feature type="compositionally biased region" description="Polar residues" evidence="1">
    <location>
        <begin position="364"/>
        <end position="395"/>
    </location>
</feature>
<proteinExistence type="predicted"/>
<reference evidence="2" key="1">
    <citation type="submission" date="2023-02" db="EMBL/GenBank/DDBJ databases">
        <authorList>
            <person name="Palmer J.M."/>
        </authorList>
    </citation>
    <scope>NUCLEOTIDE SEQUENCE</scope>
    <source>
        <strain evidence="2">FW57</strain>
    </source>
</reference>
<dbReference type="EMBL" id="JAHCVI010000001">
    <property type="protein sequence ID" value="KAG7292965.1"/>
    <property type="molecule type" value="Genomic_DNA"/>
</dbReference>
<dbReference type="Proteomes" id="UP001197093">
    <property type="component" value="Unassembled WGS sequence"/>
</dbReference>
<dbReference type="AlphaFoldDB" id="A0AAD4I470"/>
<evidence type="ECO:0000313" key="2">
    <source>
        <dbReference type="EMBL" id="KAG7292965.1"/>
    </source>
</evidence>
<comment type="caution">
    <text evidence="2">The sequence shown here is derived from an EMBL/GenBank/DDBJ whole genome shotgun (WGS) entry which is preliminary data.</text>
</comment>
<feature type="compositionally biased region" description="Polar residues" evidence="1">
    <location>
        <begin position="420"/>
        <end position="436"/>
    </location>
</feature>
<dbReference type="InterPro" id="IPR037504">
    <property type="entry name" value="PSI_induc_2"/>
</dbReference>